<feature type="compositionally biased region" description="Polar residues" evidence="16">
    <location>
        <begin position="24"/>
        <end position="40"/>
    </location>
</feature>
<dbReference type="InterPro" id="IPR041562">
    <property type="entry name" value="MCM_lid"/>
</dbReference>
<keyword evidence="15" id="KW-0131">Cell cycle</keyword>
<keyword evidence="12" id="KW-0067">ATP-binding</keyword>
<feature type="compositionally biased region" description="Basic and acidic residues" evidence="16">
    <location>
        <begin position="193"/>
        <end position="207"/>
    </location>
</feature>
<keyword evidence="10" id="KW-0347">Helicase</keyword>
<keyword evidence="7" id="KW-0547">Nucleotide-binding</keyword>
<dbReference type="GO" id="GO:0000727">
    <property type="term" value="P:double-strand break repair via break-induced replication"/>
    <property type="evidence" value="ECO:0007669"/>
    <property type="project" value="TreeGrafter"/>
</dbReference>
<evidence type="ECO:0000256" key="14">
    <source>
        <dbReference type="ARBA" id="ARBA00023242"/>
    </source>
</evidence>
<keyword evidence="13" id="KW-0238">DNA-binding</keyword>
<gene>
    <name evidence="18" type="ORF">H696_02335</name>
</gene>
<dbReference type="InterPro" id="IPR027417">
    <property type="entry name" value="P-loop_NTPase"/>
</dbReference>
<dbReference type="GO" id="GO:0042555">
    <property type="term" value="C:MCM complex"/>
    <property type="evidence" value="ECO:0007669"/>
    <property type="project" value="InterPro"/>
</dbReference>
<dbReference type="EMBL" id="KB932203">
    <property type="protein sequence ID" value="KCV71384.1"/>
    <property type="molecule type" value="Genomic_DNA"/>
</dbReference>
<dbReference type="EC" id="3.6.4.12" evidence="3"/>
<name>A0A058ZAH1_FONAL</name>
<dbReference type="RefSeq" id="XP_009494507.1">
    <property type="nucleotide sequence ID" value="XM_009496232.1"/>
</dbReference>
<dbReference type="GO" id="GO:0003697">
    <property type="term" value="F:single-stranded DNA binding"/>
    <property type="evidence" value="ECO:0007669"/>
    <property type="project" value="TreeGrafter"/>
</dbReference>
<evidence type="ECO:0000313" key="19">
    <source>
        <dbReference type="Proteomes" id="UP000030693"/>
    </source>
</evidence>
<dbReference type="GO" id="GO:0005524">
    <property type="term" value="F:ATP binding"/>
    <property type="evidence" value="ECO:0007669"/>
    <property type="project" value="UniProtKB-KW"/>
</dbReference>
<organism evidence="18">
    <name type="scientific">Fonticula alba</name>
    <name type="common">Slime mold</name>
    <dbReference type="NCBI Taxonomy" id="691883"/>
    <lineage>
        <taxon>Eukaryota</taxon>
        <taxon>Rotosphaerida</taxon>
        <taxon>Fonticulaceae</taxon>
        <taxon>Fonticula</taxon>
    </lineage>
</organism>
<evidence type="ECO:0000256" key="7">
    <source>
        <dbReference type="ARBA" id="ARBA00022741"/>
    </source>
</evidence>
<dbReference type="Pfam" id="PF14551">
    <property type="entry name" value="MCM_N"/>
    <property type="match status" value="1"/>
</dbReference>
<dbReference type="GO" id="GO:1902975">
    <property type="term" value="P:mitotic DNA replication initiation"/>
    <property type="evidence" value="ECO:0007669"/>
    <property type="project" value="TreeGrafter"/>
</dbReference>
<dbReference type="GO" id="GO:0008270">
    <property type="term" value="F:zinc ion binding"/>
    <property type="evidence" value="ECO:0007669"/>
    <property type="project" value="UniProtKB-KW"/>
</dbReference>
<keyword evidence="19" id="KW-1185">Reference proteome</keyword>
<evidence type="ECO:0000256" key="2">
    <source>
        <dbReference type="ARBA" id="ARBA00008010"/>
    </source>
</evidence>
<dbReference type="PROSITE" id="PS50051">
    <property type="entry name" value="MCM_2"/>
    <property type="match status" value="1"/>
</dbReference>
<evidence type="ECO:0000256" key="16">
    <source>
        <dbReference type="SAM" id="MobiDB-lite"/>
    </source>
</evidence>
<dbReference type="SMART" id="SM00350">
    <property type="entry name" value="MCM"/>
    <property type="match status" value="1"/>
</dbReference>
<dbReference type="GO" id="GO:0017116">
    <property type="term" value="F:single-stranded DNA helicase activity"/>
    <property type="evidence" value="ECO:0007669"/>
    <property type="project" value="TreeGrafter"/>
</dbReference>
<evidence type="ECO:0000256" key="6">
    <source>
        <dbReference type="ARBA" id="ARBA00022723"/>
    </source>
</evidence>
<dbReference type="GO" id="GO:0005634">
    <property type="term" value="C:nucleus"/>
    <property type="evidence" value="ECO:0007669"/>
    <property type="project" value="UniProtKB-SubCell"/>
</dbReference>
<dbReference type="Pfam" id="PF00493">
    <property type="entry name" value="MCM"/>
    <property type="match status" value="1"/>
</dbReference>
<dbReference type="InterPro" id="IPR001208">
    <property type="entry name" value="MCM_dom"/>
</dbReference>
<dbReference type="Gene3D" id="2.40.50.140">
    <property type="entry name" value="Nucleic acid-binding proteins"/>
    <property type="match status" value="1"/>
</dbReference>
<keyword evidence="14" id="KW-0539">Nucleus</keyword>
<dbReference type="FunFam" id="3.40.50.300:FF:000138">
    <property type="entry name" value="DNA helicase"/>
    <property type="match status" value="1"/>
</dbReference>
<comment type="similarity">
    <text evidence="2">Belongs to the MCM family.</text>
</comment>
<keyword evidence="5" id="KW-0235">DNA replication</keyword>
<dbReference type="Proteomes" id="UP000030693">
    <property type="component" value="Unassembled WGS sequence"/>
</dbReference>
<dbReference type="PANTHER" id="PTHR11630:SF44">
    <property type="entry name" value="DNA REPLICATION LICENSING FACTOR MCM2"/>
    <property type="match status" value="1"/>
</dbReference>
<dbReference type="eggNOG" id="KOG0477">
    <property type="taxonomic scope" value="Eukaryota"/>
</dbReference>
<dbReference type="PRINTS" id="PR01657">
    <property type="entry name" value="MCMFAMILY"/>
</dbReference>
<dbReference type="GO" id="GO:0016787">
    <property type="term" value="F:hydrolase activity"/>
    <property type="evidence" value="ECO:0007669"/>
    <property type="project" value="UniProtKB-KW"/>
</dbReference>
<keyword evidence="11" id="KW-0862">Zinc</keyword>
<feature type="compositionally biased region" description="Acidic residues" evidence="16">
    <location>
        <begin position="97"/>
        <end position="114"/>
    </location>
</feature>
<feature type="region of interest" description="Disordered" evidence="16">
    <location>
        <begin position="1"/>
        <end position="137"/>
    </location>
</feature>
<evidence type="ECO:0000256" key="5">
    <source>
        <dbReference type="ARBA" id="ARBA00022705"/>
    </source>
</evidence>
<feature type="domain" description="MCM C-terminal AAA(+) ATPase" evidence="17">
    <location>
        <begin position="537"/>
        <end position="743"/>
    </location>
</feature>
<feature type="compositionally biased region" description="Acidic residues" evidence="16">
    <location>
        <begin position="172"/>
        <end position="192"/>
    </location>
</feature>
<dbReference type="InterPro" id="IPR027925">
    <property type="entry name" value="MCM_N"/>
</dbReference>
<proteinExistence type="inferred from homology"/>
<evidence type="ECO:0000256" key="13">
    <source>
        <dbReference type="ARBA" id="ARBA00023125"/>
    </source>
</evidence>
<evidence type="ECO:0000313" key="18">
    <source>
        <dbReference type="EMBL" id="KCV71384.1"/>
    </source>
</evidence>
<dbReference type="Pfam" id="PF23669">
    <property type="entry name" value="WHD_MCM2"/>
    <property type="match status" value="1"/>
</dbReference>
<evidence type="ECO:0000256" key="10">
    <source>
        <dbReference type="ARBA" id="ARBA00022806"/>
    </source>
</evidence>
<dbReference type="OrthoDB" id="844at2759"/>
<evidence type="ECO:0000259" key="17">
    <source>
        <dbReference type="PROSITE" id="PS50051"/>
    </source>
</evidence>
<dbReference type="AlphaFoldDB" id="A0A058ZAH1"/>
<dbReference type="STRING" id="691883.A0A058ZAH1"/>
<dbReference type="OMA" id="KFARYTH"/>
<dbReference type="SUPFAM" id="SSF52540">
    <property type="entry name" value="P-loop containing nucleoside triphosphate hydrolases"/>
    <property type="match status" value="1"/>
</dbReference>
<evidence type="ECO:0000256" key="15">
    <source>
        <dbReference type="ARBA" id="ARBA00023306"/>
    </source>
</evidence>
<dbReference type="Pfam" id="PF12619">
    <property type="entry name" value="MCM2_N"/>
    <property type="match status" value="1"/>
</dbReference>
<feature type="compositionally biased region" description="Basic and acidic residues" evidence="16">
    <location>
        <begin position="115"/>
        <end position="132"/>
    </location>
</feature>
<comment type="subcellular location">
    <subcellularLocation>
        <location evidence="1">Nucleus</location>
    </subcellularLocation>
</comment>
<evidence type="ECO:0000256" key="1">
    <source>
        <dbReference type="ARBA" id="ARBA00004123"/>
    </source>
</evidence>
<dbReference type="InterPro" id="IPR018525">
    <property type="entry name" value="MCM_CS"/>
</dbReference>
<evidence type="ECO:0000256" key="11">
    <source>
        <dbReference type="ARBA" id="ARBA00022833"/>
    </source>
</evidence>
<dbReference type="PROSITE" id="PS00847">
    <property type="entry name" value="MCM_1"/>
    <property type="match status" value="1"/>
</dbReference>
<dbReference type="Gene3D" id="3.40.50.300">
    <property type="entry name" value="P-loop containing nucleotide triphosphate hydrolases"/>
    <property type="match status" value="1"/>
</dbReference>
<dbReference type="InterPro" id="IPR012340">
    <property type="entry name" value="NA-bd_OB-fold"/>
</dbReference>
<dbReference type="PANTHER" id="PTHR11630">
    <property type="entry name" value="DNA REPLICATION LICENSING FACTOR MCM FAMILY MEMBER"/>
    <property type="match status" value="1"/>
</dbReference>
<accession>A0A058ZAH1</accession>
<keyword evidence="9" id="KW-0378">Hydrolase</keyword>
<dbReference type="PRINTS" id="PR01658">
    <property type="entry name" value="MCMPROTEIN2"/>
</dbReference>
<evidence type="ECO:0000256" key="8">
    <source>
        <dbReference type="ARBA" id="ARBA00022771"/>
    </source>
</evidence>
<dbReference type="Gene3D" id="3.30.1640.10">
    <property type="entry name" value="mini-chromosome maintenance (MCM) complex, chain A, domain 1"/>
    <property type="match status" value="1"/>
</dbReference>
<dbReference type="Pfam" id="PF17207">
    <property type="entry name" value="MCM_OB"/>
    <property type="match status" value="1"/>
</dbReference>
<evidence type="ECO:0000256" key="4">
    <source>
        <dbReference type="ARBA" id="ARBA00018925"/>
    </source>
</evidence>
<evidence type="ECO:0000256" key="9">
    <source>
        <dbReference type="ARBA" id="ARBA00022801"/>
    </source>
</evidence>
<keyword evidence="6" id="KW-0479">Metal-binding</keyword>
<dbReference type="GeneID" id="20527060"/>
<protein>
    <recommendedName>
        <fullName evidence="4">DNA replication licensing factor MCM2</fullName>
        <ecNumber evidence="3">3.6.4.12</ecNumber>
    </recommendedName>
</protein>
<dbReference type="Gene3D" id="2.20.28.10">
    <property type="match status" value="1"/>
</dbReference>
<feature type="region of interest" description="Disordered" evidence="16">
    <location>
        <begin position="167"/>
        <end position="207"/>
    </location>
</feature>
<dbReference type="InterPro" id="IPR008045">
    <property type="entry name" value="MCM2"/>
</dbReference>
<dbReference type="Pfam" id="PF17855">
    <property type="entry name" value="MCM_lid"/>
    <property type="match status" value="1"/>
</dbReference>
<evidence type="ECO:0000256" key="3">
    <source>
        <dbReference type="ARBA" id="ARBA00012551"/>
    </source>
</evidence>
<dbReference type="InterPro" id="IPR033762">
    <property type="entry name" value="MCM_OB"/>
</dbReference>
<dbReference type="SUPFAM" id="SSF50249">
    <property type="entry name" value="Nucleic acid-binding proteins"/>
    <property type="match status" value="1"/>
</dbReference>
<reference evidence="18" key="1">
    <citation type="submission" date="2013-04" db="EMBL/GenBank/DDBJ databases">
        <title>The Genome Sequence of Fonticula alba ATCC 38817.</title>
        <authorList>
            <consortium name="The Broad Institute Genomics Platform"/>
            <person name="Russ C."/>
            <person name="Cuomo C."/>
            <person name="Burger G."/>
            <person name="Gray M.W."/>
            <person name="Holland P.W.H."/>
            <person name="King N."/>
            <person name="Lang F.B.F."/>
            <person name="Roger A.J."/>
            <person name="Ruiz-Trillo I."/>
            <person name="Brown M."/>
            <person name="Walker B."/>
            <person name="Young S."/>
            <person name="Zeng Q."/>
            <person name="Gargeya S."/>
            <person name="Fitzgerald M."/>
            <person name="Haas B."/>
            <person name="Abouelleil A."/>
            <person name="Allen A.W."/>
            <person name="Alvarado L."/>
            <person name="Arachchi H.M."/>
            <person name="Berlin A.M."/>
            <person name="Chapman S.B."/>
            <person name="Gainer-Dewar J."/>
            <person name="Goldberg J."/>
            <person name="Griggs A."/>
            <person name="Gujja S."/>
            <person name="Hansen M."/>
            <person name="Howarth C."/>
            <person name="Imamovic A."/>
            <person name="Ireland A."/>
            <person name="Larimer J."/>
            <person name="McCowan C."/>
            <person name="Murphy C."/>
            <person name="Pearson M."/>
            <person name="Poon T.W."/>
            <person name="Priest M."/>
            <person name="Roberts A."/>
            <person name="Saif S."/>
            <person name="Shea T."/>
            <person name="Sisk P."/>
            <person name="Sykes S."/>
            <person name="Wortman J."/>
            <person name="Nusbaum C."/>
            <person name="Birren B."/>
        </authorList>
    </citation>
    <scope>NUCLEOTIDE SEQUENCE [LARGE SCALE GENOMIC DNA]</scope>
    <source>
        <strain evidence="18">ATCC 38817</strain>
    </source>
</reference>
<dbReference type="InterPro" id="IPR031327">
    <property type="entry name" value="MCM"/>
</dbReference>
<keyword evidence="8" id="KW-0863">Zinc-finger</keyword>
<dbReference type="GO" id="GO:0043138">
    <property type="term" value="F:3'-5' DNA helicase activity"/>
    <property type="evidence" value="ECO:0007669"/>
    <property type="project" value="TreeGrafter"/>
</dbReference>
<evidence type="ECO:0000256" key="12">
    <source>
        <dbReference type="ARBA" id="ARBA00022840"/>
    </source>
</evidence>
<sequence length="975" mass="109457">MSNPNRPRRTDWHVSSDAAEAPTSFGSFNSEPTSPGSTVPFTDAPTSPMGGGFFSDAPSDFFHQDHSPVADVDDNDGVVLEDAVPEVDYGAPAHGDDLEDEEDDGEDLLGDDMEQDYRVNPELDKYEGRGIDDTNYGEMDIGQRRLADAENRKRARDRRRADRLAAGLGDDAFNEDGLGEDDGDFDSDDPDAEGFHERELRRRRIEDDSMATAHRAMQVQAGFDEEEAMKDVSLDNLDDMRGYAPREWVQLQATRNAIRKAFQAFISSYLDEFATSVYAHRIKEMCNANRESFDVSWQHLYHKSPVLAQFLGLAPTEMLAIFDEVALEFTLTMFPHYHQIHPEVHVRISDVPVIDKLRDLRHNQLNHLVRVSGVVTRRTNVLPQLRYVKFDCAKCTAVLGPYYQSGDGDEITIARCPECESKGPFTVNMEQTAYRNFQKITIQESPGTVPAGRLPRHKDVILLRDLIDSARPGDEVEVIGIYRNNFDAALHARNGFPVFQTIIEANNVIRRMDHLMAYNLTDEDRRQIRQLAQDERIGDRIAKSIAPGIFGHENIKQALALSLFGGVEKNVDGKHRIRGDINVLMLGDPGTAKSQFLKYVERTSHRAVYATGQGASAVGLTAAVQKDPVTREWTLQGGALVLADRGVCLIDEFDKMNDADRTSIHEAMEQQSISISKAGIVTSLNARCAVIAAANPIKGKYDSSLPFGQNVDLTEPILSRFDILCVVRDTVDPVLDGKLARFVVDSHLRYHPEFVAGTDEVDSFQLNADGTVSSVSAAGVDEDLLDNETLRKYIMFARQNVRPRLRSADEDRIAHLYAALRRESAHTDSIPVTVRLIESIIRMSEARARMFLRDVVRSDDVNVAIRMCVESFVSAQKHSVGRQMRRAFARFLSFGYESTELLAFLLSSAIREEYSFQQHRLAGADVSVLELRAEDFESKAREYDIHDLRDFYASKSFAAQNCEYDAERQLIIVKL</sequence>
<dbReference type="InterPro" id="IPR059098">
    <property type="entry name" value="WHD_MCM2"/>
</dbReference>